<proteinExistence type="predicted"/>
<reference evidence="1" key="1">
    <citation type="submission" date="2023-10" db="EMBL/GenBank/DDBJ databases">
        <authorList>
            <person name="Rodriguez Cubillos JULIANA M."/>
            <person name="De Vega J."/>
        </authorList>
    </citation>
    <scope>NUCLEOTIDE SEQUENCE</scope>
</reference>
<keyword evidence="2" id="KW-1185">Reference proteome</keyword>
<gene>
    <name evidence="1" type="ORF">MILVUS5_LOCUS34628</name>
</gene>
<evidence type="ECO:0000313" key="1">
    <source>
        <dbReference type="EMBL" id="CAJ2670618.1"/>
    </source>
</evidence>
<evidence type="ECO:0000313" key="2">
    <source>
        <dbReference type="Proteomes" id="UP001177021"/>
    </source>
</evidence>
<dbReference type="EMBL" id="CASHSV030000615">
    <property type="protein sequence ID" value="CAJ2670618.1"/>
    <property type="molecule type" value="Genomic_DNA"/>
</dbReference>
<protein>
    <submittedName>
        <fullName evidence="1">Uncharacterized protein</fullName>
    </submittedName>
</protein>
<name>A0ACB0LMJ8_TRIPR</name>
<dbReference type="Proteomes" id="UP001177021">
    <property type="component" value="Unassembled WGS sequence"/>
</dbReference>
<organism evidence="1 2">
    <name type="scientific">Trifolium pratense</name>
    <name type="common">Red clover</name>
    <dbReference type="NCBI Taxonomy" id="57577"/>
    <lineage>
        <taxon>Eukaryota</taxon>
        <taxon>Viridiplantae</taxon>
        <taxon>Streptophyta</taxon>
        <taxon>Embryophyta</taxon>
        <taxon>Tracheophyta</taxon>
        <taxon>Spermatophyta</taxon>
        <taxon>Magnoliopsida</taxon>
        <taxon>eudicotyledons</taxon>
        <taxon>Gunneridae</taxon>
        <taxon>Pentapetalae</taxon>
        <taxon>rosids</taxon>
        <taxon>fabids</taxon>
        <taxon>Fabales</taxon>
        <taxon>Fabaceae</taxon>
        <taxon>Papilionoideae</taxon>
        <taxon>50 kb inversion clade</taxon>
        <taxon>NPAAA clade</taxon>
        <taxon>Hologalegina</taxon>
        <taxon>IRL clade</taxon>
        <taxon>Trifolieae</taxon>
        <taxon>Trifolium</taxon>
    </lineage>
</organism>
<sequence>MEGIRNRKQLMSTIVDKYFFDNNFFYTRTTFRNEASLSSDNFLVKASRKLNTLDKILHHYNSLKKQKIMIDHEKIILEQQKSRMQMLFQELDYVMATYDTGENLPPHGAKSALAVVPQSTINNKSHPGFLVSVSRPIPDSPTASESKAIHILVALMIDKYLSDNNFSSTRSTFRNEASSLFAYSPFHEAPNNMMTLNQMFNEYHNLKMHKKTMDDESVMIEHERNRIRVFFQDMHNLMTIYNANGQCPPPAIKPAHAVVPLGVPTSSMQNKLNTELNAKSRNIPTSTVNVSSRKRKDTTTMNAPSAAKKSCSTSSNTKTSIQGQSLLQQCDNEFNNSIPVQSSFDAPCNPEATLDEIFSPEFEKEFDMLSSDLDGDLIDLDL</sequence>
<accession>A0ACB0LMJ8</accession>
<comment type="caution">
    <text evidence="1">The sequence shown here is derived from an EMBL/GenBank/DDBJ whole genome shotgun (WGS) entry which is preliminary data.</text>
</comment>